<gene>
    <name evidence="7" type="ORF">NAV_LOCUS1413</name>
</gene>
<dbReference type="InterPro" id="IPR001827">
    <property type="entry name" value="Homeobox_Antennapedia_CS"/>
</dbReference>
<evidence type="ECO:0000313" key="7">
    <source>
        <dbReference type="EMBL" id="VBB26583.1"/>
    </source>
</evidence>
<keyword evidence="3" id="KW-0238">DNA-binding</keyword>
<proteinExistence type="predicted"/>
<dbReference type="GO" id="GO:0005634">
    <property type="term" value="C:nucleus"/>
    <property type="evidence" value="ECO:0007669"/>
    <property type="project" value="UniProtKB-SubCell"/>
</dbReference>
<feature type="compositionally biased region" description="Polar residues" evidence="6">
    <location>
        <begin position="15"/>
        <end position="25"/>
    </location>
</feature>
<keyword evidence="5" id="KW-0539">Nucleus</keyword>
<name>A0A498S4R7_ACAVI</name>
<evidence type="ECO:0000256" key="6">
    <source>
        <dbReference type="SAM" id="MobiDB-lite"/>
    </source>
</evidence>
<keyword evidence="8" id="KW-1185">Reference proteome</keyword>
<sequence>MTSAEQFAPEISNYYYDQQQSNPRLTNNSATAPAPPSGPSYYPNAQYSASDSSQHGPSSSCGYNNGEWNKNGKDGEKDEDEEEKNNVAVYPWMTRVHSASG</sequence>
<comment type="subcellular location">
    <subcellularLocation>
        <location evidence="1">Nucleus</location>
    </subcellularLocation>
</comment>
<evidence type="ECO:0000256" key="4">
    <source>
        <dbReference type="ARBA" id="ARBA00023155"/>
    </source>
</evidence>
<dbReference type="STRING" id="6277.A0A498S4R7"/>
<dbReference type="Proteomes" id="UP000276991">
    <property type="component" value="Unassembled WGS sequence"/>
</dbReference>
<feature type="region of interest" description="Disordered" evidence="6">
    <location>
        <begin position="1"/>
        <end position="101"/>
    </location>
</feature>
<dbReference type="GO" id="GO:0003700">
    <property type="term" value="F:DNA-binding transcription factor activity"/>
    <property type="evidence" value="ECO:0007669"/>
    <property type="project" value="InterPro"/>
</dbReference>
<dbReference type="GO" id="GO:0003677">
    <property type="term" value="F:DNA binding"/>
    <property type="evidence" value="ECO:0007669"/>
    <property type="project" value="UniProtKB-KW"/>
</dbReference>
<evidence type="ECO:0000256" key="1">
    <source>
        <dbReference type="ARBA" id="ARBA00004123"/>
    </source>
</evidence>
<dbReference type="PROSITE" id="PS00032">
    <property type="entry name" value="ANTENNAPEDIA"/>
    <property type="match status" value="1"/>
</dbReference>
<keyword evidence="4" id="KW-0371">Homeobox</keyword>
<dbReference type="EMBL" id="UPTC01000121">
    <property type="protein sequence ID" value="VBB26583.1"/>
    <property type="molecule type" value="Genomic_DNA"/>
</dbReference>
<evidence type="ECO:0000256" key="5">
    <source>
        <dbReference type="ARBA" id="ARBA00023242"/>
    </source>
</evidence>
<organism evidence="7 8">
    <name type="scientific">Acanthocheilonema viteae</name>
    <name type="common">Filarial nematode worm</name>
    <name type="synonym">Dipetalonema viteae</name>
    <dbReference type="NCBI Taxonomy" id="6277"/>
    <lineage>
        <taxon>Eukaryota</taxon>
        <taxon>Metazoa</taxon>
        <taxon>Ecdysozoa</taxon>
        <taxon>Nematoda</taxon>
        <taxon>Chromadorea</taxon>
        <taxon>Rhabditida</taxon>
        <taxon>Spirurina</taxon>
        <taxon>Spiruromorpha</taxon>
        <taxon>Filarioidea</taxon>
        <taxon>Onchocercidae</taxon>
        <taxon>Acanthocheilonema</taxon>
    </lineage>
</organism>
<accession>A0A498S4R7</accession>
<feature type="compositionally biased region" description="Polar residues" evidence="6">
    <location>
        <begin position="46"/>
        <end position="68"/>
    </location>
</feature>
<reference evidence="7 8" key="1">
    <citation type="submission" date="2018-08" db="EMBL/GenBank/DDBJ databases">
        <authorList>
            <person name="Laetsch R D."/>
            <person name="Stevens L."/>
            <person name="Kumar S."/>
            <person name="Blaxter L. M."/>
        </authorList>
    </citation>
    <scope>NUCLEOTIDE SEQUENCE [LARGE SCALE GENOMIC DNA]</scope>
</reference>
<keyword evidence="2" id="KW-0217">Developmental protein</keyword>
<evidence type="ECO:0008006" key="9">
    <source>
        <dbReference type="Google" id="ProtNLM"/>
    </source>
</evidence>
<protein>
    <recommendedName>
        <fullName evidence="9">Homeobox domain-containing protein</fullName>
    </recommendedName>
</protein>
<evidence type="ECO:0000256" key="2">
    <source>
        <dbReference type="ARBA" id="ARBA00022473"/>
    </source>
</evidence>
<dbReference type="AlphaFoldDB" id="A0A498S4R7"/>
<evidence type="ECO:0000313" key="8">
    <source>
        <dbReference type="Proteomes" id="UP000276991"/>
    </source>
</evidence>
<evidence type="ECO:0000256" key="3">
    <source>
        <dbReference type="ARBA" id="ARBA00023125"/>
    </source>
</evidence>